<accession>A0A9C6WXL6</accession>
<dbReference type="Proteomes" id="UP000504606">
    <property type="component" value="Unplaced"/>
</dbReference>
<dbReference type="OrthoDB" id="6510177at2759"/>
<gene>
    <name evidence="6" type="primary">LOC113201762</name>
</gene>
<feature type="region of interest" description="Disordered" evidence="2">
    <location>
        <begin position="77"/>
        <end position="96"/>
    </location>
</feature>
<evidence type="ECO:0000256" key="3">
    <source>
        <dbReference type="SAM" id="Phobius"/>
    </source>
</evidence>
<keyword evidence="3" id="KW-0812">Transmembrane</keyword>
<comment type="similarity">
    <text evidence="1">Belongs to the patched family.</text>
</comment>
<dbReference type="PANTHER" id="PTHR10796">
    <property type="entry name" value="PATCHED-RELATED"/>
    <property type="match status" value="1"/>
</dbReference>
<feature type="transmembrane region" description="Helical" evidence="3">
    <location>
        <begin position="236"/>
        <end position="254"/>
    </location>
</feature>
<evidence type="ECO:0000259" key="4">
    <source>
        <dbReference type="PROSITE" id="PS50156"/>
    </source>
</evidence>
<dbReference type="InterPro" id="IPR051697">
    <property type="entry name" value="Patched_domain-protein"/>
</dbReference>
<sequence>MPIDSPVRKAAEFVDANFREDIRYESVIVEARNVLEPDVLRTIADVERDIKATVAADGQGWEDVCVRYSSWFQDTMTTAGPGQQQGAAGKQPGPAGIPELPEDFKRVLQQAGLMRNDCVYQSLLKLWPNGLPANLTLADVQRVVNKGMRSSKSVLTDVSSLLAGVKTDAKGKVVSAKAVIFNWLLQESNKTGPDWEREFLNRVLNTNRTKPKGVNVYAVAKRSYNDMLDNVLDSNMTVLFAGFTLIILYVILMLGRCNLIQQRIYLSLLGVSIVGLTILASYGFCFHLGFFFGPVHPILPFLLLGIGVDDMFVIVDSLDHVTKEHSNLDIPERIARAVQTAGISITVTSLTDIVAFAIGMTTQMPFLQSFCMFAASGVFFLFIFEVTFFVGCLTLDEYRVAAKREGCCFMKLREWKPNAISQRNYMFDFFSKYIAPGLMKTPVKILVIVITLVLVSFNTWCILQIEQMFDMTWYLDESSYPIQFYDKLNEYFPKYGKRAGIYLTNVSYFEDAQKMHYLSKKLRENPYLNQDSMIIWYEEFGKWLKDKNHEPEGEDDYKGYLSEFLIFTKEGQEHLKDLKFSSFPFGDYNITTTHLPIQYIPLNTSQQQLAAMSTVYDVLQSLNLTADKYAVAYSPDFIPWYTNKLVGEELLRNLGLSVLAVAIVTLLLIQELQVTFWVISCVIFTLVDLVGSMYLYGLTIEVSTSIMVLLCTGLTVDYAAHIGYEFSRMTGTGNERATAALRLMGPAVFNGGLSTFLAFVLLGFSDAYIFTTFFKLFTSVVVFGCFHGLFFLPVVLSWFGPPSFSQPDLHTDTDGYPSLPKSITVQNGHCISAVEGVELSIDVDIGKDRGQSSAGHQLLSQNGGSQHIGHAEDLPPERESMLQPQQKELGKW</sequence>
<feature type="transmembrane region" description="Helical" evidence="3">
    <location>
        <begin position="650"/>
        <end position="669"/>
    </location>
</feature>
<dbReference type="GeneID" id="113201762"/>
<feature type="transmembrane region" description="Helical" evidence="3">
    <location>
        <begin position="676"/>
        <end position="696"/>
    </location>
</feature>
<dbReference type="GO" id="GO:0016020">
    <property type="term" value="C:membrane"/>
    <property type="evidence" value="ECO:0007669"/>
    <property type="project" value="TreeGrafter"/>
</dbReference>
<organism evidence="5 6">
    <name type="scientific">Frankliniella occidentalis</name>
    <name type="common">Western flower thrips</name>
    <name type="synonym">Euthrips occidentalis</name>
    <dbReference type="NCBI Taxonomy" id="133901"/>
    <lineage>
        <taxon>Eukaryota</taxon>
        <taxon>Metazoa</taxon>
        <taxon>Ecdysozoa</taxon>
        <taxon>Arthropoda</taxon>
        <taxon>Hexapoda</taxon>
        <taxon>Insecta</taxon>
        <taxon>Pterygota</taxon>
        <taxon>Neoptera</taxon>
        <taxon>Paraneoptera</taxon>
        <taxon>Thysanoptera</taxon>
        <taxon>Terebrantia</taxon>
        <taxon>Thripoidea</taxon>
        <taxon>Thripidae</taxon>
        <taxon>Frankliniella</taxon>
    </lineage>
</organism>
<dbReference type="KEGG" id="foc:113201762"/>
<dbReference type="PANTHER" id="PTHR10796:SF130">
    <property type="entry name" value="PATCHED DOMAIN-CONTAINING PROTEIN 3-LIKE PROTEIN"/>
    <property type="match status" value="1"/>
</dbReference>
<feature type="region of interest" description="Disordered" evidence="2">
    <location>
        <begin position="850"/>
        <end position="892"/>
    </location>
</feature>
<keyword evidence="3" id="KW-0472">Membrane</keyword>
<evidence type="ECO:0000313" key="6">
    <source>
        <dbReference type="RefSeq" id="XP_052120153.1"/>
    </source>
</evidence>
<feature type="compositionally biased region" description="Polar residues" evidence="2">
    <location>
        <begin position="851"/>
        <end position="865"/>
    </location>
</feature>
<feature type="domain" description="SSD" evidence="4">
    <location>
        <begin position="235"/>
        <end position="395"/>
    </location>
</feature>
<protein>
    <submittedName>
        <fullName evidence="6">Protein patched homolog 3</fullName>
    </submittedName>
</protein>
<keyword evidence="3" id="KW-1133">Transmembrane helix</keyword>
<feature type="transmembrane region" description="Helical" evidence="3">
    <location>
        <begin position="702"/>
        <end position="720"/>
    </location>
</feature>
<dbReference type="InterPro" id="IPR053958">
    <property type="entry name" value="HMGCR/SNAP/NPC1-like_SSD"/>
</dbReference>
<feature type="transmembrane region" description="Helical" evidence="3">
    <location>
        <begin position="338"/>
        <end position="360"/>
    </location>
</feature>
<dbReference type="RefSeq" id="XP_052120153.1">
    <property type="nucleotide sequence ID" value="XM_052264193.1"/>
</dbReference>
<dbReference type="Pfam" id="PF12349">
    <property type="entry name" value="Sterol-sensing"/>
    <property type="match status" value="1"/>
</dbReference>
<feature type="transmembrane region" description="Helical" evidence="3">
    <location>
        <begin position="776"/>
        <end position="799"/>
    </location>
</feature>
<reference evidence="6" key="1">
    <citation type="submission" date="2025-08" db="UniProtKB">
        <authorList>
            <consortium name="RefSeq"/>
        </authorList>
    </citation>
    <scope>IDENTIFICATION</scope>
    <source>
        <tissue evidence="6">Whole organism</tissue>
    </source>
</reference>
<feature type="transmembrane region" description="Helical" evidence="3">
    <location>
        <begin position="741"/>
        <end position="764"/>
    </location>
</feature>
<proteinExistence type="inferred from homology"/>
<feature type="compositionally biased region" description="Basic and acidic residues" evidence="2">
    <location>
        <begin position="869"/>
        <end position="880"/>
    </location>
</feature>
<feature type="transmembrane region" description="Helical" evidence="3">
    <location>
        <begin position="366"/>
        <end position="395"/>
    </location>
</feature>
<dbReference type="SUPFAM" id="SSF82866">
    <property type="entry name" value="Multidrug efflux transporter AcrB transmembrane domain"/>
    <property type="match status" value="2"/>
</dbReference>
<dbReference type="AlphaFoldDB" id="A0A9C6WXL6"/>
<evidence type="ECO:0000256" key="2">
    <source>
        <dbReference type="SAM" id="MobiDB-lite"/>
    </source>
</evidence>
<name>A0A9C6WXL6_FRAOC</name>
<evidence type="ECO:0000313" key="5">
    <source>
        <dbReference type="Proteomes" id="UP000504606"/>
    </source>
</evidence>
<dbReference type="Gene3D" id="1.20.1640.10">
    <property type="entry name" value="Multidrug efflux transporter AcrB transmembrane domain"/>
    <property type="match status" value="2"/>
</dbReference>
<evidence type="ECO:0000256" key="1">
    <source>
        <dbReference type="ARBA" id="ARBA00005585"/>
    </source>
</evidence>
<keyword evidence="5" id="KW-1185">Reference proteome</keyword>
<feature type="transmembrane region" description="Helical" evidence="3">
    <location>
        <begin position="445"/>
        <end position="465"/>
    </location>
</feature>
<feature type="transmembrane region" description="Helical" evidence="3">
    <location>
        <begin position="266"/>
        <end position="292"/>
    </location>
</feature>
<dbReference type="PROSITE" id="PS50156">
    <property type="entry name" value="SSD"/>
    <property type="match status" value="1"/>
</dbReference>
<dbReference type="InterPro" id="IPR000731">
    <property type="entry name" value="SSD"/>
</dbReference>
<feature type="compositionally biased region" description="Low complexity" evidence="2">
    <location>
        <begin position="79"/>
        <end position="96"/>
    </location>
</feature>